<keyword evidence="1" id="KW-1133">Transmembrane helix</keyword>
<dbReference type="CDD" id="cd08556">
    <property type="entry name" value="GDPD"/>
    <property type="match status" value="1"/>
</dbReference>
<keyword evidence="1" id="KW-0812">Transmembrane</keyword>
<dbReference type="Proteomes" id="UP000251960">
    <property type="component" value="Chromosome 4"/>
</dbReference>
<dbReference type="InterPro" id="IPR044236">
    <property type="entry name" value="GDPD4"/>
</dbReference>
<dbReference type="PANTHER" id="PTHR47449">
    <property type="entry name" value="GLYCEROPHOSPHODIESTER PHOSPHODIESTERASE GDPD4"/>
    <property type="match status" value="1"/>
</dbReference>
<dbReference type="AlphaFoldDB" id="A0A3L6F994"/>
<dbReference type="GO" id="GO:0006629">
    <property type="term" value="P:lipid metabolic process"/>
    <property type="evidence" value="ECO:0007669"/>
    <property type="project" value="InterPro"/>
</dbReference>
<dbReference type="EMBL" id="NCVQ01000005">
    <property type="protein sequence ID" value="PWZ28157.1"/>
    <property type="molecule type" value="Genomic_DNA"/>
</dbReference>
<evidence type="ECO:0000313" key="2">
    <source>
        <dbReference type="EMBL" id="PWZ28157.1"/>
    </source>
</evidence>
<dbReference type="Gene3D" id="3.20.20.190">
    <property type="entry name" value="Phosphatidylinositol (PI) phosphodiesterase"/>
    <property type="match status" value="1"/>
</dbReference>
<keyword evidence="1" id="KW-0472">Membrane</keyword>
<accession>A0A3L6F994</accession>
<proteinExistence type="predicted"/>
<dbReference type="SUPFAM" id="SSF51695">
    <property type="entry name" value="PLC-like phosphodiesterases"/>
    <property type="match status" value="1"/>
</dbReference>
<gene>
    <name evidence="2" type="primary">GDPD4</name>
    <name evidence="2" type="ORF">Zm00014a_026834</name>
</gene>
<dbReference type="PANTHER" id="PTHR47449:SF2">
    <property type="entry name" value="GLYCEROPHOSPHODIESTER PHOSPHODIESTERASE GDPD4"/>
    <property type="match status" value="1"/>
</dbReference>
<evidence type="ECO:0000313" key="3">
    <source>
        <dbReference type="Proteomes" id="UP000251960"/>
    </source>
</evidence>
<reference evidence="2 3" key="1">
    <citation type="journal article" date="2018" name="Nat. Genet.">
        <title>Extensive intraspecific gene order and gene structural variations between Mo17 and other maize genomes.</title>
        <authorList>
            <person name="Sun S."/>
            <person name="Zhou Y."/>
            <person name="Chen J."/>
            <person name="Shi J."/>
            <person name="Zhao H."/>
            <person name="Zhao H."/>
            <person name="Song W."/>
            <person name="Zhang M."/>
            <person name="Cui Y."/>
            <person name="Dong X."/>
            <person name="Liu H."/>
            <person name="Ma X."/>
            <person name="Jiao Y."/>
            <person name="Wang B."/>
            <person name="Wei X."/>
            <person name="Stein J.C."/>
            <person name="Glaubitz J.C."/>
            <person name="Lu F."/>
            <person name="Yu G."/>
            <person name="Liang C."/>
            <person name="Fengler K."/>
            <person name="Li B."/>
            <person name="Rafalski A."/>
            <person name="Schnable P.S."/>
            <person name="Ware D.H."/>
            <person name="Buckler E.S."/>
            <person name="Lai J."/>
        </authorList>
    </citation>
    <scope>NUCLEOTIDE SEQUENCE [LARGE SCALE GENOMIC DNA]</scope>
    <source>
        <strain evidence="3">cv. Missouri 17</strain>
        <tissue evidence="2">Seedling</tissue>
    </source>
</reference>
<protein>
    <submittedName>
        <fullName evidence="2">Glycerophosphodiester phosphodiesterase GDPD4</fullName>
    </submittedName>
</protein>
<sequence length="284" mass="32232">MRGILFGPRRQPPPLPLFPAAKRSSAPANLLFARLYRFLPASPILRLLLLLALLSLIPPAFFHLRLRRFHQMRERKCGWIARPPMVCAHGGDSTNAFPNSVGVTCRDLQKMSGNSTAKVGHWTTDEMISQSFRQVVLDVKVGPPSFEKGLAEDILSLLRRTNCKNCLVWAKSDDIGREIIKLSKDVIVGYIVMVDKFTNRRTELVRIEGAKVAGIYHPLIHEKVMKVMRRHDRRVFAWTVDDSSSMKKMLYEHVDAIVTSNPSLLQQLMQETRAECMEDGFALP</sequence>
<comment type="caution">
    <text evidence="2">The sequence shown here is derived from an EMBL/GenBank/DDBJ whole genome shotgun (WGS) entry which is preliminary data.</text>
</comment>
<dbReference type="ExpressionAtlas" id="A0A3L6F994">
    <property type="expression patterns" value="baseline and differential"/>
</dbReference>
<dbReference type="InterPro" id="IPR017946">
    <property type="entry name" value="PLC-like_Pdiesterase_TIM-brl"/>
</dbReference>
<dbReference type="GO" id="GO:0008081">
    <property type="term" value="F:phosphoric diester hydrolase activity"/>
    <property type="evidence" value="ECO:0007669"/>
    <property type="project" value="InterPro"/>
</dbReference>
<evidence type="ECO:0000256" key="1">
    <source>
        <dbReference type="SAM" id="Phobius"/>
    </source>
</evidence>
<organism evidence="2 3">
    <name type="scientific">Zea mays</name>
    <name type="common">Maize</name>
    <dbReference type="NCBI Taxonomy" id="4577"/>
    <lineage>
        <taxon>Eukaryota</taxon>
        <taxon>Viridiplantae</taxon>
        <taxon>Streptophyta</taxon>
        <taxon>Embryophyta</taxon>
        <taxon>Tracheophyta</taxon>
        <taxon>Spermatophyta</taxon>
        <taxon>Magnoliopsida</taxon>
        <taxon>Liliopsida</taxon>
        <taxon>Poales</taxon>
        <taxon>Poaceae</taxon>
        <taxon>PACMAD clade</taxon>
        <taxon>Panicoideae</taxon>
        <taxon>Andropogonodae</taxon>
        <taxon>Andropogoneae</taxon>
        <taxon>Tripsacinae</taxon>
        <taxon>Zea</taxon>
    </lineage>
</organism>
<name>A0A3L6F994_MAIZE</name>
<feature type="transmembrane region" description="Helical" evidence="1">
    <location>
        <begin position="44"/>
        <end position="66"/>
    </location>
</feature>